<keyword evidence="1 2" id="KW-0808">Transferase</keyword>
<reference evidence="4 5" key="1">
    <citation type="journal article" date="2005" name="Nucleic Acids Res.">
        <title>Genomic blueprint of Hahella chejuensis, a marine microbe producing an algicidal agent.</title>
        <authorList>
            <person name="Jeong H."/>
            <person name="Yim J.H."/>
            <person name="Lee C."/>
            <person name="Choi S.-H."/>
            <person name="Park Y.K."/>
            <person name="Yoon S.H."/>
            <person name="Hur C.-G."/>
            <person name="Kang H.-Y."/>
            <person name="Kim D."/>
            <person name="Lee H.H."/>
            <person name="Park K.H."/>
            <person name="Park S.-H."/>
            <person name="Park H.-S."/>
            <person name="Lee H.K."/>
            <person name="Oh T.K."/>
            <person name="Kim J.F."/>
        </authorList>
    </citation>
    <scope>NUCLEOTIDE SEQUENCE [LARGE SCALE GENOMIC DNA]</scope>
    <source>
        <strain evidence="4 5">KCTC 2396</strain>
    </source>
</reference>
<keyword evidence="2" id="KW-0460">Magnesium</keyword>
<comment type="caution">
    <text evidence="2">Lacks conserved residue(s) required for the propagation of feature annotation.</text>
</comment>
<dbReference type="GO" id="GO:0071555">
    <property type="term" value="P:cell wall organization"/>
    <property type="evidence" value="ECO:0007669"/>
    <property type="project" value="UniProtKB-KW"/>
</dbReference>
<sequence>MSTADIPLVGTSKPRHVAIIMDGNNRWAKQRRLPGVAGHKAGVDSVRAVVETCARHGVEVLTLFAFSSENWRRPEEEVGALMRLFLVALQREVRKLNRNNIRLRIIGDRSKFNSTLQQHMQDAEGLTAGNTGMTLAIAANYGGHWDITQAARHIAEKVERGELRAADIDDHLIQQYVELGDLPPPDLCIRTAGEQRISNFLLWQLAYTELYFAEVFWPDFRTEQMELALAAYSHRKRRFGQTDDQVDRRLAEDGGTQAGHPSSFEFATNPAAKR</sequence>
<dbReference type="GO" id="GO:0016094">
    <property type="term" value="P:polyprenol biosynthetic process"/>
    <property type="evidence" value="ECO:0007669"/>
    <property type="project" value="TreeGrafter"/>
</dbReference>
<dbReference type="OrthoDB" id="4191603at2"/>
<evidence type="ECO:0000256" key="3">
    <source>
        <dbReference type="SAM" id="MobiDB-lite"/>
    </source>
</evidence>
<dbReference type="HOGENOM" id="CLU_038505_1_1_6"/>
<gene>
    <name evidence="2 4" type="primary">uppS</name>
    <name evidence="4" type="ordered locus">HCH_05248</name>
</gene>
<feature type="binding site" evidence="2">
    <location>
        <position position="209"/>
    </location>
    <ligand>
        <name>Mg(2+)</name>
        <dbReference type="ChEBI" id="CHEBI:18420"/>
    </ligand>
</feature>
<evidence type="ECO:0000313" key="4">
    <source>
        <dbReference type="EMBL" id="ABC31923.1"/>
    </source>
</evidence>
<dbReference type="KEGG" id="hch:HCH_05248"/>
<dbReference type="FunFam" id="3.40.1180.10:FF:000001">
    <property type="entry name" value="(2E,6E)-farnesyl-diphosphate-specific ditrans,polycis-undecaprenyl-diphosphate synthase"/>
    <property type="match status" value="1"/>
</dbReference>
<dbReference type="PANTHER" id="PTHR10291:SF0">
    <property type="entry name" value="DEHYDRODOLICHYL DIPHOSPHATE SYNTHASE 2"/>
    <property type="match status" value="1"/>
</dbReference>
<dbReference type="Pfam" id="PF01255">
    <property type="entry name" value="Prenyltransf"/>
    <property type="match status" value="1"/>
</dbReference>
<keyword evidence="2" id="KW-0573">Peptidoglycan synthesis</keyword>
<feature type="binding site" evidence="2">
    <location>
        <position position="71"/>
    </location>
    <ligand>
        <name>substrate</name>
    </ligand>
</feature>
<evidence type="ECO:0000256" key="2">
    <source>
        <dbReference type="HAMAP-Rule" id="MF_01139"/>
    </source>
</evidence>
<feature type="active site" description="Proton acceptor" evidence="2">
    <location>
        <position position="70"/>
    </location>
</feature>
<dbReference type="NCBIfam" id="TIGR00055">
    <property type="entry name" value="uppS"/>
    <property type="match status" value="1"/>
</dbReference>
<keyword evidence="2" id="KW-0479">Metal-binding</keyword>
<dbReference type="GO" id="GO:0009252">
    <property type="term" value="P:peptidoglycan biosynthetic process"/>
    <property type="evidence" value="ECO:0007669"/>
    <property type="project" value="UniProtKB-UniRule"/>
</dbReference>
<evidence type="ECO:0000256" key="1">
    <source>
        <dbReference type="ARBA" id="ARBA00022679"/>
    </source>
</evidence>
<feature type="binding site" evidence="2">
    <location>
        <begin position="196"/>
        <end position="198"/>
    </location>
    <ligand>
        <name>substrate</name>
    </ligand>
</feature>
<dbReference type="Gene3D" id="3.40.1180.10">
    <property type="entry name" value="Decaprenyl diphosphate synthase-like"/>
    <property type="match status" value="1"/>
</dbReference>
<dbReference type="PANTHER" id="PTHR10291">
    <property type="entry name" value="DEHYDRODOLICHYL DIPHOSPHATE SYNTHASE FAMILY MEMBER"/>
    <property type="match status" value="1"/>
</dbReference>
<dbReference type="AlphaFoldDB" id="Q2SBQ1"/>
<organism evidence="4 5">
    <name type="scientific">Hahella chejuensis (strain KCTC 2396)</name>
    <dbReference type="NCBI Taxonomy" id="349521"/>
    <lineage>
        <taxon>Bacteria</taxon>
        <taxon>Pseudomonadati</taxon>
        <taxon>Pseudomonadota</taxon>
        <taxon>Gammaproteobacteria</taxon>
        <taxon>Oceanospirillales</taxon>
        <taxon>Hahellaceae</taxon>
        <taxon>Hahella</taxon>
    </lineage>
</organism>
<feature type="binding site" evidence="2">
    <location>
        <position position="39"/>
    </location>
    <ligand>
        <name>substrate</name>
    </ligand>
</feature>
<dbReference type="InterPro" id="IPR001441">
    <property type="entry name" value="UPP_synth-like"/>
</dbReference>
<dbReference type="STRING" id="349521.HCH_05248"/>
<protein>
    <recommendedName>
        <fullName evidence="2">Ditrans,polycis-undecaprenyl-diphosphate synthase ((2E,6E)-farnesyl-diphosphate specific)</fullName>
        <ecNumber evidence="2">2.5.1.31</ecNumber>
    </recommendedName>
    <alternativeName>
        <fullName evidence="2">Ditrans,polycis-undecaprenylcistransferase</fullName>
    </alternativeName>
    <alternativeName>
        <fullName evidence="2">Undecaprenyl diphosphate synthase</fullName>
        <shortName evidence="2">UDS</shortName>
    </alternativeName>
    <alternativeName>
        <fullName evidence="2">Undecaprenyl pyrophosphate synthase</fullName>
        <shortName evidence="2">UPP synthase</shortName>
    </alternativeName>
</protein>
<comment type="function">
    <text evidence="2">Catalyzes the sequential condensation of isopentenyl diphosphate (IPP) with (2E,6E)-farnesyl diphosphate (E,E-FPP) to yield (2Z,6Z,10Z,14Z,18Z,22Z,26Z,30Z,34E,38E)-undecaprenyl diphosphate (di-trans,octa-cis-UPP). UPP is the precursor of glycosyl carrier lipid in the biosynthesis of bacterial cell wall polysaccharide components such as peptidoglycan and lipopolysaccharide.</text>
</comment>
<dbReference type="HAMAP" id="MF_01139">
    <property type="entry name" value="ISPT"/>
    <property type="match status" value="1"/>
</dbReference>
<dbReference type="InterPro" id="IPR036424">
    <property type="entry name" value="UPP_synth-like_sf"/>
</dbReference>
<keyword evidence="2" id="KW-0961">Cell wall biogenesis/degradation</keyword>
<dbReference type="eggNOG" id="COG0020">
    <property type="taxonomic scope" value="Bacteria"/>
</dbReference>
<dbReference type="Proteomes" id="UP000000238">
    <property type="component" value="Chromosome"/>
</dbReference>
<dbReference type="GO" id="GO:0000287">
    <property type="term" value="F:magnesium ion binding"/>
    <property type="evidence" value="ECO:0007669"/>
    <property type="project" value="UniProtKB-UniRule"/>
</dbReference>
<evidence type="ECO:0000313" key="5">
    <source>
        <dbReference type="Proteomes" id="UP000000238"/>
    </source>
</evidence>
<dbReference type="RefSeq" id="WP_011398987.1">
    <property type="nucleotide sequence ID" value="NC_007645.1"/>
</dbReference>
<comment type="cofactor">
    <cofactor evidence="2">
        <name>Mg(2+)</name>
        <dbReference type="ChEBI" id="CHEBI:18420"/>
    </cofactor>
    <text evidence="2">Binds 2 magnesium ions per subunit.</text>
</comment>
<keyword evidence="5" id="KW-1185">Reference proteome</keyword>
<dbReference type="SUPFAM" id="SSF64005">
    <property type="entry name" value="Undecaprenyl diphosphate synthase"/>
    <property type="match status" value="1"/>
</dbReference>
<name>Q2SBQ1_HAHCH</name>
<dbReference type="PROSITE" id="PS01066">
    <property type="entry name" value="UPP_SYNTHASE"/>
    <property type="match status" value="1"/>
</dbReference>
<keyword evidence="2" id="KW-0133">Cell shape</keyword>
<comment type="similarity">
    <text evidence="2">Belongs to the UPP synthase family.</text>
</comment>
<feature type="binding site" evidence="2">
    <location>
        <position position="190"/>
    </location>
    <ligand>
        <name>substrate</name>
    </ligand>
</feature>
<comment type="catalytic activity">
    <reaction evidence="2">
        <text>8 isopentenyl diphosphate + (2E,6E)-farnesyl diphosphate = di-trans,octa-cis-undecaprenyl diphosphate + 8 diphosphate</text>
        <dbReference type="Rhea" id="RHEA:27551"/>
        <dbReference type="ChEBI" id="CHEBI:33019"/>
        <dbReference type="ChEBI" id="CHEBI:58405"/>
        <dbReference type="ChEBI" id="CHEBI:128769"/>
        <dbReference type="ChEBI" id="CHEBI:175763"/>
        <dbReference type="EC" id="2.5.1.31"/>
    </reaction>
</comment>
<dbReference type="GO" id="GO:0005829">
    <property type="term" value="C:cytosol"/>
    <property type="evidence" value="ECO:0007669"/>
    <property type="project" value="TreeGrafter"/>
</dbReference>
<feature type="binding site" evidence="2">
    <location>
        <begin position="67"/>
        <end position="69"/>
    </location>
    <ligand>
        <name>substrate</name>
    </ligand>
</feature>
<dbReference type="GO" id="GO:0008834">
    <property type="term" value="F:ditrans,polycis-undecaprenyl-diphosphate synthase [(2E,6E)-farnesyl-diphosphate specific] activity"/>
    <property type="evidence" value="ECO:0007669"/>
    <property type="project" value="UniProtKB-UniRule"/>
</dbReference>
<feature type="binding site" evidence="2">
    <location>
        <position position="73"/>
    </location>
    <ligand>
        <name>substrate</name>
    </ligand>
</feature>
<dbReference type="EMBL" id="CP000155">
    <property type="protein sequence ID" value="ABC31923.1"/>
    <property type="molecule type" value="Genomic_DNA"/>
</dbReference>
<dbReference type="InterPro" id="IPR018520">
    <property type="entry name" value="UPP_synth-like_CS"/>
</dbReference>
<dbReference type="EC" id="2.5.1.31" evidence="2"/>
<comment type="subunit">
    <text evidence="2">Homodimer.</text>
</comment>
<feature type="binding site" evidence="2">
    <location>
        <begin position="23"/>
        <end position="26"/>
    </location>
    <ligand>
        <name>substrate</name>
    </ligand>
</feature>
<feature type="binding site" evidence="2">
    <location>
        <position position="22"/>
    </location>
    <ligand>
        <name>Mg(2+)</name>
        <dbReference type="ChEBI" id="CHEBI:18420"/>
    </ligand>
</feature>
<feature type="region of interest" description="Disordered" evidence="3">
    <location>
        <begin position="252"/>
        <end position="274"/>
    </location>
</feature>
<proteinExistence type="inferred from homology"/>
<feature type="active site" evidence="2">
    <location>
        <position position="22"/>
    </location>
</feature>
<accession>Q2SBQ1</accession>
<dbReference type="GO" id="GO:0008360">
    <property type="term" value="P:regulation of cell shape"/>
    <property type="evidence" value="ECO:0007669"/>
    <property type="project" value="UniProtKB-KW"/>
</dbReference>
<feature type="binding site" evidence="2">
    <location>
        <position position="27"/>
    </location>
    <ligand>
        <name>substrate</name>
    </ligand>
</feature>
<dbReference type="CDD" id="cd00475">
    <property type="entry name" value="Cis_IPPS"/>
    <property type="match status" value="1"/>
</dbReference>